<dbReference type="AlphaFoldDB" id="A0A4V3RXR2"/>
<evidence type="ECO:0000313" key="2">
    <source>
        <dbReference type="Proteomes" id="UP000308054"/>
    </source>
</evidence>
<protein>
    <submittedName>
        <fullName evidence="1">Uncharacterized protein</fullName>
    </submittedName>
</protein>
<gene>
    <name evidence="1" type="ORF">E5163_14925</name>
</gene>
<dbReference type="RefSeq" id="WP_135997333.1">
    <property type="nucleotide sequence ID" value="NZ_CP071057.1"/>
</dbReference>
<evidence type="ECO:0000313" key="1">
    <source>
        <dbReference type="EMBL" id="TGY87359.1"/>
    </source>
</evidence>
<dbReference type="OrthoDB" id="8265479at2"/>
<dbReference type="EMBL" id="SRXW01000006">
    <property type="protein sequence ID" value="TGY87359.1"/>
    <property type="molecule type" value="Genomic_DNA"/>
</dbReference>
<proteinExistence type="predicted"/>
<accession>A0A4V3RXR2</accession>
<dbReference type="Proteomes" id="UP000308054">
    <property type="component" value="Unassembled WGS sequence"/>
</dbReference>
<reference evidence="1 2" key="1">
    <citation type="journal article" date="2017" name="Int. J. Syst. Evol. Microbiol.">
        <title>Marinicauda algicola sp. nov., isolated from a marine red alga Rhodosorus marinus.</title>
        <authorList>
            <person name="Jeong S.E."/>
            <person name="Jeon S.H."/>
            <person name="Chun B.H."/>
            <person name="Kim D.W."/>
            <person name="Jeon C.O."/>
        </authorList>
    </citation>
    <scope>NUCLEOTIDE SEQUENCE [LARGE SCALE GENOMIC DNA]</scope>
    <source>
        <strain evidence="1 2">JCM 31718</strain>
    </source>
</reference>
<keyword evidence="2" id="KW-1185">Reference proteome</keyword>
<organism evidence="1 2">
    <name type="scientific">Marinicauda algicola</name>
    <dbReference type="NCBI Taxonomy" id="2029849"/>
    <lineage>
        <taxon>Bacteria</taxon>
        <taxon>Pseudomonadati</taxon>
        <taxon>Pseudomonadota</taxon>
        <taxon>Alphaproteobacteria</taxon>
        <taxon>Maricaulales</taxon>
        <taxon>Maricaulaceae</taxon>
        <taxon>Marinicauda</taxon>
    </lineage>
</organism>
<sequence>MSSLAAAIALPDVLRAREASFELSRAESVNPALGGTVDAFERATPRFTLEYQSGPLKPAELQAWRAWFLKLRGGQNTFLAWDPWAERPFDWPASTDPDSVTADSTVVTADSTAHTADETKYGWGNPRLTAVDASARTISLSDFAAGATIKAGDPISWDDGTNRRRVVAVADATASASGVISGLAVEPAPVAPSSYPVRVDLYRAACEMRVDPASIRIPLNYRTNGQVSFAAYQIIRSV</sequence>
<comment type="caution">
    <text evidence="1">The sequence shown here is derived from an EMBL/GenBank/DDBJ whole genome shotgun (WGS) entry which is preliminary data.</text>
</comment>
<name>A0A4V3RXR2_9PROT</name>